<name>A0A2P2P2I5_RHIMU</name>
<proteinExistence type="predicted"/>
<evidence type="ECO:0000313" key="1">
    <source>
        <dbReference type="EMBL" id="MBX48958.1"/>
    </source>
</evidence>
<dbReference type="EMBL" id="GGEC01068474">
    <property type="protein sequence ID" value="MBX48958.1"/>
    <property type="molecule type" value="Transcribed_RNA"/>
</dbReference>
<protein>
    <submittedName>
        <fullName evidence="1">Uncharacterized protein</fullName>
    </submittedName>
</protein>
<reference evidence="1" key="1">
    <citation type="submission" date="2018-02" db="EMBL/GenBank/DDBJ databases">
        <title>Rhizophora mucronata_Transcriptome.</title>
        <authorList>
            <person name="Meera S.P."/>
            <person name="Sreeshan A."/>
            <person name="Augustine A."/>
        </authorList>
    </citation>
    <scope>NUCLEOTIDE SEQUENCE</scope>
    <source>
        <tissue evidence="1">Leaf</tissue>
    </source>
</reference>
<sequence length="46" mass="5448">MYALGSLRENANCQFYHHCYSCEVCQIKIFCAYMESKVIASLRIFY</sequence>
<accession>A0A2P2P2I5</accession>
<dbReference type="AlphaFoldDB" id="A0A2P2P2I5"/>
<organism evidence="1">
    <name type="scientific">Rhizophora mucronata</name>
    <name type="common">Asiatic mangrove</name>
    <dbReference type="NCBI Taxonomy" id="61149"/>
    <lineage>
        <taxon>Eukaryota</taxon>
        <taxon>Viridiplantae</taxon>
        <taxon>Streptophyta</taxon>
        <taxon>Embryophyta</taxon>
        <taxon>Tracheophyta</taxon>
        <taxon>Spermatophyta</taxon>
        <taxon>Magnoliopsida</taxon>
        <taxon>eudicotyledons</taxon>
        <taxon>Gunneridae</taxon>
        <taxon>Pentapetalae</taxon>
        <taxon>rosids</taxon>
        <taxon>fabids</taxon>
        <taxon>Malpighiales</taxon>
        <taxon>Rhizophoraceae</taxon>
        <taxon>Rhizophora</taxon>
    </lineage>
</organism>